<evidence type="ECO:0000256" key="2">
    <source>
        <dbReference type="ARBA" id="ARBA00022603"/>
    </source>
</evidence>
<dbReference type="PANTHER" id="PTHR22809">
    <property type="entry name" value="METHYLTRANSFERASE-RELATED"/>
    <property type="match status" value="1"/>
</dbReference>
<reference evidence="6" key="1">
    <citation type="submission" date="2016-03" db="EMBL/GenBank/DDBJ databases">
        <title>Mechanisms controlling the formation of the plant cell surface in tip-growing cells are functionally conserved among land plants.</title>
        <authorList>
            <person name="Honkanen S."/>
            <person name="Jones V.A."/>
            <person name="Morieri G."/>
            <person name="Champion C."/>
            <person name="Hetherington A.J."/>
            <person name="Kelly S."/>
            <person name="Saint-Marcoux D."/>
            <person name="Proust H."/>
            <person name="Prescott H."/>
            <person name="Dolan L."/>
        </authorList>
    </citation>
    <scope>NUCLEOTIDE SEQUENCE [LARGE SCALE GENOMIC DNA]</scope>
    <source>
        <tissue evidence="6">Whole gametophyte</tissue>
    </source>
</reference>
<dbReference type="SUPFAM" id="SSF53335">
    <property type="entry name" value="S-adenosyl-L-methionine-dependent methyltransferases"/>
    <property type="match status" value="2"/>
</dbReference>
<evidence type="ECO:0000256" key="1">
    <source>
        <dbReference type="ARBA" id="ARBA00009725"/>
    </source>
</evidence>
<dbReference type="AlphaFoldDB" id="A0A176VE26"/>
<feature type="region of interest" description="Disordered" evidence="4">
    <location>
        <begin position="333"/>
        <end position="368"/>
    </location>
</feature>
<feature type="domain" description="Methyltransferase type 12" evidence="5">
    <location>
        <begin position="136"/>
        <end position="237"/>
    </location>
</feature>
<protein>
    <recommendedName>
        <fullName evidence="5">Methyltransferase type 12 domain-containing protein</fullName>
    </recommendedName>
</protein>
<dbReference type="PANTHER" id="PTHR22809:SF5">
    <property type="entry name" value="TRNA N(3)-METHYLCYTIDINE METHYLTRANSFERASE METTL6"/>
    <property type="match status" value="1"/>
</dbReference>
<dbReference type="GO" id="GO:0008173">
    <property type="term" value="F:RNA methyltransferase activity"/>
    <property type="evidence" value="ECO:0007669"/>
    <property type="project" value="UniProtKB-ARBA"/>
</dbReference>
<comment type="similarity">
    <text evidence="1">Belongs to the methyltransferase superfamily. METL family.</text>
</comment>
<dbReference type="Proteomes" id="UP000077202">
    <property type="component" value="Unassembled WGS sequence"/>
</dbReference>
<accession>A0A176VE26</accession>
<organism evidence="6 7">
    <name type="scientific">Marchantia polymorpha subsp. ruderalis</name>
    <dbReference type="NCBI Taxonomy" id="1480154"/>
    <lineage>
        <taxon>Eukaryota</taxon>
        <taxon>Viridiplantae</taxon>
        <taxon>Streptophyta</taxon>
        <taxon>Embryophyta</taxon>
        <taxon>Marchantiophyta</taxon>
        <taxon>Marchantiopsida</taxon>
        <taxon>Marchantiidae</taxon>
        <taxon>Marchantiales</taxon>
        <taxon>Marchantiaceae</taxon>
        <taxon>Marchantia</taxon>
    </lineage>
</organism>
<comment type="caution">
    <text evidence="6">The sequence shown here is derived from an EMBL/GenBank/DDBJ whole genome shotgun (WGS) entry which is preliminary data.</text>
</comment>
<proteinExistence type="inferred from homology"/>
<dbReference type="Pfam" id="PF10294">
    <property type="entry name" value="Methyltransf_16"/>
    <property type="match status" value="1"/>
</dbReference>
<evidence type="ECO:0000259" key="5">
    <source>
        <dbReference type="Pfam" id="PF08242"/>
    </source>
</evidence>
<dbReference type="InterPro" id="IPR029063">
    <property type="entry name" value="SAM-dependent_MTases_sf"/>
</dbReference>
<keyword evidence="3" id="KW-0808">Transferase</keyword>
<gene>
    <name evidence="6" type="ORF">AXG93_2062s1450</name>
</gene>
<dbReference type="Pfam" id="PF08242">
    <property type="entry name" value="Methyltransf_12"/>
    <property type="match status" value="1"/>
</dbReference>
<evidence type="ECO:0000256" key="3">
    <source>
        <dbReference type="ARBA" id="ARBA00022679"/>
    </source>
</evidence>
<name>A0A176VE26_MARPO</name>
<dbReference type="InterPro" id="IPR013217">
    <property type="entry name" value="Methyltransf_12"/>
</dbReference>
<dbReference type="EMBL" id="LVLJ01003929">
    <property type="protein sequence ID" value="OAE19134.1"/>
    <property type="molecule type" value="Genomic_DNA"/>
</dbReference>
<dbReference type="InterPro" id="IPR026113">
    <property type="entry name" value="METTL2/6/8-like"/>
</dbReference>
<evidence type="ECO:0000256" key="4">
    <source>
        <dbReference type="SAM" id="MobiDB-lite"/>
    </source>
</evidence>
<dbReference type="InterPro" id="IPR019410">
    <property type="entry name" value="Methyltransf_16"/>
</dbReference>
<keyword evidence="7" id="KW-1185">Reference proteome</keyword>
<evidence type="ECO:0000313" key="7">
    <source>
        <dbReference type="Proteomes" id="UP000077202"/>
    </source>
</evidence>
<dbReference type="CDD" id="cd02440">
    <property type="entry name" value="AdoMet_MTases"/>
    <property type="match status" value="2"/>
</dbReference>
<keyword evidence="2" id="KW-0489">Methyltransferase</keyword>
<sequence length="648" mass="71767">MALCCLRDPEALRIFKTSRLRLVDQLRRQRVGVRASSGNFPSMAAQTGLGKEPGKVQIYPDKTREISNYWRDKYEKDAKKYWDIFYKRNENRFFKDRHYLDKEWGKYFNSMFQGIDAGSAIADSGSVSVQHRRTVLEVGCGTGNTVFPLTAQYPDLFVYACDFSPRAVDLVKAHEDFTESRVKAFVCDATSDSLVETISPASVDVVTLVFMLSAVGPDKMPAVVRNVKSVLKPGGHILLRDYAVGDLAQERLMTKDQMISENFYVRGDGTRAYYFSEEGLKKLFADEGLECKEMVVHNRQLENRARKIKMDRRWIQSVFYLPEERMPTAGIESQVARVSAPQKSPTISESGHVRSSAESASACPENGTSHEATEALVSKDLHEEELIVDLSEGAAADLFGGPPSPEPFEVVVGKHTVHALCLNAENQHTFAATGFMLWESALALATLLAVNPSFLRGKTILEVGCGSIGLCSLIASLAAEKVFATDGDSGTMDLLRENLHLNEENFPVQKIAPHKLYWGHADETAALKASNGNRGFDLIIGSDVTYVEAAVPLLFETARSLLRETSPGAQQPQFLLCHRIRGVSESEILSAAAAHGFRVEGLWTSDGYVAGEVDRRRRSNIELLFKEGLEDIATKHNSLRLLLLTPSS</sequence>
<evidence type="ECO:0000313" key="6">
    <source>
        <dbReference type="EMBL" id="OAE19134.1"/>
    </source>
</evidence>
<dbReference type="GO" id="GO:0008757">
    <property type="term" value="F:S-adenosylmethionine-dependent methyltransferase activity"/>
    <property type="evidence" value="ECO:0007669"/>
    <property type="project" value="UniProtKB-ARBA"/>
</dbReference>
<dbReference type="GO" id="GO:0032259">
    <property type="term" value="P:methylation"/>
    <property type="evidence" value="ECO:0007669"/>
    <property type="project" value="UniProtKB-KW"/>
</dbReference>
<dbReference type="Gene3D" id="3.40.50.150">
    <property type="entry name" value="Vaccinia Virus protein VP39"/>
    <property type="match status" value="2"/>
</dbReference>